<organism evidence="1 2">
    <name type="scientific">Pseudomonas fluorescens</name>
    <dbReference type="NCBI Taxonomy" id="294"/>
    <lineage>
        <taxon>Bacteria</taxon>
        <taxon>Pseudomonadati</taxon>
        <taxon>Pseudomonadota</taxon>
        <taxon>Gammaproteobacteria</taxon>
        <taxon>Pseudomonadales</taxon>
        <taxon>Pseudomonadaceae</taxon>
        <taxon>Pseudomonas</taxon>
    </lineage>
</organism>
<reference evidence="1 2" key="1">
    <citation type="submission" date="2015-01" db="EMBL/GenBank/DDBJ databases">
        <title>Draft Genome Sequence of the Biocontrol and Plant Growth-Promoting Rhizobacteria (PGPR) Pseudomonas fluorescens UM270.</title>
        <authorList>
            <person name="Hernandez-Salmeron J.E."/>
            <person name="Santoyo G."/>
            <person name="Moreno-Hagelsieb G."/>
            <person name="Hernandez-Leon R."/>
        </authorList>
    </citation>
    <scope>NUCLEOTIDE SEQUENCE [LARGE SCALE GENOMIC DNA]</scope>
    <source>
        <strain evidence="1 2">UM270</strain>
    </source>
</reference>
<sequence length="66" mass="7059">KLTQRFREQARSHRDLCCTQIPVAAEDQCGSGLAREGVITFNIDASCPTAFASKPTPTGVAVNLLP</sequence>
<protein>
    <submittedName>
        <fullName evidence="1">Uncharacterized protein</fullName>
    </submittedName>
</protein>
<dbReference type="AlphaFoldDB" id="A0A0D0MLX1"/>
<dbReference type="EMBL" id="JXNZ01000406">
    <property type="protein sequence ID" value="KIQ56425.1"/>
    <property type="molecule type" value="Genomic_DNA"/>
</dbReference>
<evidence type="ECO:0000313" key="2">
    <source>
        <dbReference type="Proteomes" id="UP000032101"/>
    </source>
</evidence>
<accession>A0A0D0MLX1</accession>
<comment type="caution">
    <text evidence="1">The sequence shown here is derived from an EMBL/GenBank/DDBJ whole genome shotgun (WGS) entry which is preliminary data.</text>
</comment>
<name>A0A0D0MLX1_PSEFL</name>
<proteinExistence type="predicted"/>
<dbReference type="Proteomes" id="UP000032101">
    <property type="component" value="Unassembled WGS sequence"/>
</dbReference>
<feature type="non-terminal residue" evidence="1">
    <location>
        <position position="1"/>
    </location>
</feature>
<evidence type="ECO:0000313" key="1">
    <source>
        <dbReference type="EMBL" id="KIQ56425.1"/>
    </source>
</evidence>
<gene>
    <name evidence="1" type="ORF">RL74_26065</name>
</gene>